<keyword evidence="4" id="KW-0547">Nucleotide-binding</keyword>
<dbReference type="GO" id="GO:0005524">
    <property type="term" value="F:ATP binding"/>
    <property type="evidence" value="ECO:0007669"/>
    <property type="project" value="UniProtKB-KW"/>
</dbReference>
<organism evidence="10">
    <name type="scientific">Electric ant polycipivirus 2</name>
    <dbReference type="NCBI Taxonomy" id="3003606"/>
    <lineage>
        <taxon>Viruses</taxon>
        <taxon>Riboviria</taxon>
        <taxon>Orthornavirae</taxon>
        <taxon>Pisuviricota</taxon>
        <taxon>Pisoniviricetes</taxon>
        <taxon>Picornavirales</taxon>
        <taxon>Polycipiviridae</taxon>
    </lineage>
</organism>
<reference evidence="10" key="1">
    <citation type="submission" date="2022-09" db="EMBL/GenBank/DDBJ databases">
        <authorList>
            <person name="Valles S.M."/>
            <person name="Zhao C."/>
            <person name="Rivers A.R."/>
            <person name="Iwata R.L."/>
            <person name="Oi D.H."/>
            <person name="Cha D.H."/>
            <person name="Collignon R.M."/>
            <person name="Cox N.A."/>
            <person name="Morton G.J."/>
            <person name="Calcaterra L.A."/>
        </authorList>
    </citation>
    <scope>NUCLEOTIDE SEQUENCE</scope>
</reference>
<keyword evidence="5" id="KW-0378">Hydrolase</keyword>
<sequence>MCRSISNVRGRYRMNTTLKNTNATPVTAPRKKYDLKSQISYSLRVFKHQQNSEWVSTPIRSILTRMNVDMMEKRLYVEGQKFNYVPCNLKELVDHIRVFGTPKECTPRGKKLWMTPLFTDWAQYNHNGVLHIPNMKTTKEVLEFCHRTDAVSQRFYDPYNQAFIRENGSLSPFIMYIACLEKFLSLLEDNSLQTAYEKYLNFIQNDPEFKRFPPTSHYAFLMHLHIRGVTNIDLIHLASSWRKKEFMTNEMRIQIHNLLLSGRISTHFAARVKAGAQTHDFLLKKEAARIRAPKGMWNVGVIYNSQIFSQLWQLGVWRHLPESIRNRYLSDYTVIPEDLGRFTMFRGMGKEFAEGAGEAFEERAAAATENFIMRSEEVFARNTEKIDETVDKASDKVSEKAKGLMSEFFEKATDFTSKTAEEFSTRASGLVETLSHSMDSFTDVMKSFTGSINDVIQSFKQSCSEFIRTDTKITPKSILDTLKYYILFINVENSFLKSFLFMCILNSMGCLHMMWKYVKQIIAYFSESESQSEESQPSTQEEEGQFTSLGFSSVFGCFRKFASMMAGVFGCVVSGRVLSKLEFGSLIRAISGPLRDISWIERGITSLISLFSKFKALVSSIVEWVRLKIWGIVPEKKQFARRVVAWTLTVRYFASEAGMNAIRLSVKAREKAEKLYAEGMELIANASSVGKFPDKDLYADLQRVWTTAKTVANYCTRLKAMSQFVPSMFHIQFVGQAGVGKSRLTEIVVKKLLTEFYGEKESGSFWAYNPNVDHFDGYSGQKAMIIDDVFRYDEPKHLTALIGLITNTPVMLPMANLEDKGIQLTSDFLVTSTNKAYPRGKDIYCMEAIHRRRHMLVRVTMDPRVRNKTQGSFDETLFNQYYPGQNKLDFPHCKFSLLKPVPDEVSTHTEECVSETHAQAKKLSKSLAMMSDANAVILNDAGEVPLEVLYGSPQELPAGVQYPCVDWNFSTFILQMLCRYNAYKSNENKLSATEKITKVIDSIDTMQDVLKGDFSSFTTDEGSDVTPAATPALRKLFESVMGINSEVGFSDMSIDDIDQVTESTEHYAVNPDVDELADIDTEALLDELTNLSPAEPEPGCSHWDDQNDGIHTNELVLATEPSRLSLEEEKRRRARIMNRRGKKTKEESAPFQPLYERLKFSDNQELIRKYGKIMRLHPDFTIWNQCKAQDIDVDKWYNYIAYTMAGHYKPFVDVAMAQAIDRHHRDFDTYWNTTKSVCKLAYGFHKTSQAMAKIRWSRVLTLPDIPEIPPEWRGVKSRMPLWILQRIHEIGGEFYFQTPDLFINQPNDQNCIMHLEYSGNGIDRKSFPVPMDECYLWSSSLIFRNAIHEFFSFGITAQREILKYAKWRNSYTGFYSADALLEFYRDSLLKYPIYAYKYVSAPIYTIINFYPELLDQLAQIALRIGIIWLIHKIATLLFPGNHTSKYLHRGTPSNIRYQGKFTSCSLFNSGPLEQRVDSLFRRNVRQIRISTDLGAEIYAQALCTGQYLIFNKHCLLPITHSPMIKFSLASPSQEEEWDYLIPRSQIYEDPDGDIAIAYSNTLQMARRIDHHFLDEKTYAQLERPDSLTFLSATKNEVGVSQHQMLSKVKKISLKGISMEHAVLASGTTIVGKSGSTVLLNKPVGGDHMILGIQAWEIGNYFDSKIAIQVITKELFQRLRENLHKQLAEIPIERLDDFEDVYVPDEDCVGFTSREFNNVITIVEQEKSIGNVGKTQFKQTPIAEYMRQDGFESERVPAVLRPGNRNLAHGNKIHPLNKSLNKYFKGKIQVFQPELLSYIENSLVDYFKSKLDRSSFKKMKFEEIVVGTREDGSNPMNLKTSPGIPYVYEIRERKGKGDYFHIDEEGNLDAYSPRIKEEYEEFRSILFNGKLPLTLSYDFPKDELRPKEKAYGSVEKGTPPNTRTVTCMNMLYVMLWRELTLDMWASFHRTADGTFPFCPGINPEGPEWSNAFHYLNEHPNAVDFDVSNWDGFLPAQIAYLAGSIICRLCGYALNSPEELAIRAIITEVMYGYIQHGRIVYQKHRGIISGFPGTAELNSLCHIILIYYIYMTIMHNHKSYLSFQSFIDNVRFLVYGDDIILTISDEAFCFFHGLSIAECYTQIGYPVTSAVKDQPILQGKRLLECSFLKSTWRELSTGIWIRKMDLSVAMDLLYWERAGTQPLEQFYSNIVDSLRIVFGHGKPTYDKFKDRLNTWLASANLPPVLIQYEDLYFDHMRRYYVDYYHSY</sequence>
<dbReference type="Gene3D" id="3.30.70.270">
    <property type="match status" value="1"/>
</dbReference>
<keyword evidence="6" id="KW-0067">ATP-binding</keyword>
<keyword evidence="1" id="KW-0696">RNA-directed RNA polymerase</keyword>
<dbReference type="InterPro" id="IPR043502">
    <property type="entry name" value="DNA/RNA_pol_sf"/>
</dbReference>
<dbReference type="PROSITE" id="PS50507">
    <property type="entry name" value="RDRP_SSRNA_POS"/>
    <property type="match status" value="1"/>
</dbReference>
<evidence type="ECO:0000256" key="6">
    <source>
        <dbReference type="ARBA" id="ARBA00022840"/>
    </source>
</evidence>
<dbReference type="EMBL" id="OP518022">
    <property type="protein sequence ID" value="WAL01505.1"/>
    <property type="molecule type" value="Genomic_RNA"/>
</dbReference>
<feature type="domain" description="SF3 helicase" evidence="9">
    <location>
        <begin position="708"/>
        <end position="874"/>
    </location>
</feature>
<evidence type="ECO:0000256" key="5">
    <source>
        <dbReference type="ARBA" id="ARBA00022801"/>
    </source>
</evidence>
<evidence type="ECO:0000259" key="8">
    <source>
        <dbReference type="PROSITE" id="PS50507"/>
    </source>
</evidence>
<dbReference type="PROSITE" id="PS51218">
    <property type="entry name" value="SF3_HELICASE_2"/>
    <property type="match status" value="1"/>
</dbReference>
<proteinExistence type="predicted"/>
<dbReference type="Pfam" id="PF00910">
    <property type="entry name" value="RNA_helicase"/>
    <property type="match status" value="1"/>
</dbReference>
<evidence type="ECO:0000256" key="4">
    <source>
        <dbReference type="ARBA" id="ARBA00022741"/>
    </source>
</evidence>
<evidence type="ECO:0000256" key="3">
    <source>
        <dbReference type="ARBA" id="ARBA00022695"/>
    </source>
</evidence>
<dbReference type="InterPro" id="IPR007094">
    <property type="entry name" value="RNA-dir_pol_PSvirus"/>
</dbReference>
<dbReference type="GO" id="GO:0039694">
    <property type="term" value="P:viral RNA genome replication"/>
    <property type="evidence" value="ECO:0007669"/>
    <property type="project" value="InterPro"/>
</dbReference>
<dbReference type="GO" id="GO:0003724">
    <property type="term" value="F:RNA helicase activity"/>
    <property type="evidence" value="ECO:0007669"/>
    <property type="project" value="InterPro"/>
</dbReference>
<dbReference type="InterPro" id="IPR000605">
    <property type="entry name" value="Helicase_SF3_ssDNA/RNA_vir"/>
</dbReference>
<dbReference type="SUPFAM" id="SSF56672">
    <property type="entry name" value="DNA/RNA polymerases"/>
    <property type="match status" value="1"/>
</dbReference>
<protein>
    <submittedName>
        <fullName evidence="10">Non-structural protein</fullName>
    </submittedName>
</protein>
<keyword evidence="7" id="KW-0693">Viral RNA replication</keyword>
<dbReference type="InterPro" id="IPR014759">
    <property type="entry name" value="Helicase_SF3_ssRNA_vir"/>
</dbReference>
<evidence type="ECO:0000259" key="9">
    <source>
        <dbReference type="PROSITE" id="PS51218"/>
    </source>
</evidence>
<dbReference type="GO" id="GO:0003968">
    <property type="term" value="F:RNA-directed RNA polymerase activity"/>
    <property type="evidence" value="ECO:0007669"/>
    <property type="project" value="UniProtKB-KW"/>
</dbReference>
<dbReference type="GO" id="GO:0003723">
    <property type="term" value="F:RNA binding"/>
    <property type="evidence" value="ECO:0007669"/>
    <property type="project" value="InterPro"/>
</dbReference>
<keyword evidence="3" id="KW-0548">Nucleotidyltransferase</keyword>
<dbReference type="InterPro" id="IPR043128">
    <property type="entry name" value="Rev_trsase/Diguanyl_cyclase"/>
</dbReference>
<evidence type="ECO:0000256" key="7">
    <source>
        <dbReference type="ARBA" id="ARBA00022953"/>
    </source>
</evidence>
<dbReference type="GO" id="GO:0016787">
    <property type="term" value="F:hydrolase activity"/>
    <property type="evidence" value="ECO:0007669"/>
    <property type="project" value="UniProtKB-KW"/>
</dbReference>
<evidence type="ECO:0000256" key="2">
    <source>
        <dbReference type="ARBA" id="ARBA00022679"/>
    </source>
</evidence>
<dbReference type="InterPro" id="IPR001205">
    <property type="entry name" value="RNA-dir_pol_C"/>
</dbReference>
<feature type="domain" description="RdRp catalytic" evidence="8">
    <location>
        <begin position="1978"/>
        <end position="2109"/>
    </location>
</feature>
<dbReference type="GO" id="GO:0006351">
    <property type="term" value="P:DNA-templated transcription"/>
    <property type="evidence" value="ECO:0007669"/>
    <property type="project" value="InterPro"/>
</dbReference>
<keyword evidence="2" id="KW-0808">Transferase</keyword>
<accession>A0AA95E8W7</accession>
<dbReference type="Pfam" id="PF00680">
    <property type="entry name" value="RdRP_1"/>
    <property type="match status" value="1"/>
</dbReference>
<evidence type="ECO:0000256" key="1">
    <source>
        <dbReference type="ARBA" id="ARBA00022484"/>
    </source>
</evidence>
<evidence type="ECO:0000313" key="10">
    <source>
        <dbReference type="EMBL" id="WAL01505.1"/>
    </source>
</evidence>
<name>A0AA95E8W7_9VIRU</name>